<feature type="region of interest" description="Disordered" evidence="2">
    <location>
        <begin position="1"/>
        <end position="143"/>
    </location>
</feature>
<proteinExistence type="predicted"/>
<accession>A0A9P1H6P9</accession>
<feature type="compositionally biased region" description="Pro residues" evidence="2">
    <location>
        <begin position="89"/>
        <end position="99"/>
    </location>
</feature>
<keyword evidence="1" id="KW-0175">Coiled coil</keyword>
<dbReference type="EMBL" id="CALLCH030000015">
    <property type="protein sequence ID" value="CAI4217023.1"/>
    <property type="molecule type" value="Genomic_DNA"/>
</dbReference>
<protein>
    <submittedName>
        <fullName evidence="3">Uncharacterized protein</fullName>
    </submittedName>
</protein>
<evidence type="ECO:0000256" key="1">
    <source>
        <dbReference type="SAM" id="Coils"/>
    </source>
</evidence>
<evidence type="ECO:0000313" key="3">
    <source>
        <dbReference type="EMBL" id="CAI4217023.1"/>
    </source>
</evidence>
<sequence>MPITPANLAASVVTPSRSKRRREEDLDQEPEWQEFSSDEEREFFALADSAVKPTNGSAGPLDPLSSPAVARTLTVDGLSTPVTNQKMAAPPPVPVPGPVPGSLAAKRQRIQPSPYAASSSRLQSAPHLNRGQDPAAPGDQDILGPEEAEITGIMALLKTHNSPPAVCNAVRSTFDRFAMRIASARTEKRLAQAAVEDRDERIARLQAKLRDLENSVREQREARASTRGLLLEMYQNI</sequence>
<organism evidence="3 4">
    <name type="scientific">Parascedosporium putredinis</name>
    <dbReference type="NCBI Taxonomy" id="1442378"/>
    <lineage>
        <taxon>Eukaryota</taxon>
        <taxon>Fungi</taxon>
        <taxon>Dikarya</taxon>
        <taxon>Ascomycota</taxon>
        <taxon>Pezizomycotina</taxon>
        <taxon>Sordariomycetes</taxon>
        <taxon>Hypocreomycetidae</taxon>
        <taxon>Microascales</taxon>
        <taxon>Microascaceae</taxon>
        <taxon>Parascedosporium</taxon>
    </lineage>
</organism>
<feature type="coiled-coil region" evidence="1">
    <location>
        <begin position="195"/>
        <end position="222"/>
    </location>
</feature>
<dbReference type="AlphaFoldDB" id="A0A9P1H6P9"/>
<comment type="caution">
    <text evidence="3">The sequence shown here is derived from an EMBL/GenBank/DDBJ whole genome shotgun (WGS) entry which is preliminary data.</text>
</comment>
<dbReference type="OrthoDB" id="430051at2759"/>
<dbReference type="Proteomes" id="UP000838763">
    <property type="component" value="Unassembled WGS sequence"/>
</dbReference>
<evidence type="ECO:0000313" key="4">
    <source>
        <dbReference type="Proteomes" id="UP000838763"/>
    </source>
</evidence>
<keyword evidence="4" id="KW-1185">Reference proteome</keyword>
<gene>
    <name evidence="3" type="ORF">PPNO1_LOCUS6666</name>
</gene>
<feature type="compositionally biased region" description="Acidic residues" evidence="2">
    <location>
        <begin position="25"/>
        <end position="41"/>
    </location>
</feature>
<reference evidence="3" key="1">
    <citation type="submission" date="2022-11" db="EMBL/GenBank/DDBJ databases">
        <authorList>
            <person name="Scott C."/>
            <person name="Bruce N."/>
        </authorList>
    </citation>
    <scope>NUCLEOTIDE SEQUENCE</scope>
</reference>
<name>A0A9P1H6P9_9PEZI</name>
<evidence type="ECO:0000256" key="2">
    <source>
        <dbReference type="SAM" id="MobiDB-lite"/>
    </source>
</evidence>